<name>A4BAV1_9GAMM</name>
<dbReference type="InterPro" id="IPR045474">
    <property type="entry name" value="GEVED"/>
</dbReference>
<keyword evidence="3" id="KW-0645">Protease</keyword>
<dbReference type="Pfam" id="PF20009">
    <property type="entry name" value="GEVED"/>
    <property type="match status" value="1"/>
</dbReference>
<sequence length="280" mass="31671">MKLIKWLCLWAALVGTSVVATAEDYPNYGKWDDQLTPIEAVGRFQWLQKCYEGLLIETWERMYDVTDPTSTADKMNDLRNAWLFEDGRLKTHAQYLTFGDEDHENPENWVAGTHPNQVCKTIPRGYQVIGLQTTFDYKPYCAITSASSDYLAISRVTIGNYENNSDASTYSNFSGRIVTLNRGDSFRVSATELKSHERITGTWHVFADWNRNGALDDAGEMIVRNQASADGEVTFNLTVPDDATPGFTRLRITTDIAGGYDNPCYDIQYGEVEDYTLMVN</sequence>
<proteinExistence type="predicted"/>
<evidence type="ECO:0000256" key="1">
    <source>
        <dbReference type="SAM" id="SignalP"/>
    </source>
</evidence>
<evidence type="ECO:0000313" key="3">
    <source>
        <dbReference type="EMBL" id="EAR10564.1"/>
    </source>
</evidence>
<evidence type="ECO:0000313" key="4">
    <source>
        <dbReference type="Proteomes" id="UP000005953"/>
    </source>
</evidence>
<feature type="chain" id="PRO_5002665110" evidence="1">
    <location>
        <begin position="23"/>
        <end position="280"/>
    </location>
</feature>
<evidence type="ECO:0000259" key="2">
    <source>
        <dbReference type="Pfam" id="PF20009"/>
    </source>
</evidence>
<dbReference type="GO" id="GO:0006508">
    <property type="term" value="P:proteolysis"/>
    <property type="evidence" value="ECO:0007669"/>
    <property type="project" value="UniProtKB-KW"/>
</dbReference>
<dbReference type="AlphaFoldDB" id="A4BAV1"/>
<protein>
    <submittedName>
        <fullName evidence="3">Regulatory P domain of the subtilisin-like proprotein convertase and other protease</fullName>
    </submittedName>
</protein>
<reference evidence="3 4" key="1">
    <citation type="submission" date="2006-02" db="EMBL/GenBank/DDBJ databases">
        <authorList>
            <person name="Pinhassi J."/>
            <person name="Pedros-Alio C."/>
            <person name="Ferriera S."/>
            <person name="Johnson J."/>
            <person name="Kravitz S."/>
            <person name="Halpern A."/>
            <person name="Remington K."/>
            <person name="Beeson K."/>
            <person name="Tran B."/>
            <person name="Rogers Y.-H."/>
            <person name="Friedman R."/>
            <person name="Venter J.C."/>
        </authorList>
    </citation>
    <scope>NUCLEOTIDE SEQUENCE [LARGE SCALE GENOMIC DNA]</scope>
    <source>
        <strain evidence="3 4">MED297</strain>
    </source>
</reference>
<gene>
    <name evidence="3" type="ORF">MED297_11130</name>
</gene>
<dbReference type="STRING" id="314283.MED297_11130"/>
<comment type="caution">
    <text evidence="3">The sequence shown here is derived from an EMBL/GenBank/DDBJ whole genome shotgun (WGS) entry which is preliminary data.</text>
</comment>
<accession>A4BAV1</accession>
<dbReference type="OrthoDB" id="6194388at2"/>
<dbReference type="EMBL" id="AAOE01000003">
    <property type="protein sequence ID" value="EAR10564.1"/>
    <property type="molecule type" value="Genomic_DNA"/>
</dbReference>
<keyword evidence="3" id="KW-0378">Hydrolase</keyword>
<dbReference type="Proteomes" id="UP000005953">
    <property type="component" value="Unassembled WGS sequence"/>
</dbReference>
<keyword evidence="1" id="KW-0732">Signal</keyword>
<dbReference type="RefSeq" id="WP_008041759.1">
    <property type="nucleotide sequence ID" value="NZ_CH724149.1"/>
</dbReference>
<feature type="domain" description="GEVED" evidence="2">
    <location>
        <begin position="203"/>
        <end position="277"/>
    </location>
</feature>
<feature type="signal peptide" evidence="1">
    <location>
        <begin position="1"/>
        <end position="22"/>
    </location>
</feature>
<organism evidence="3 4">
    <name type="scientific">Reinekea blandensis MED297</name>
    <dbReference type="NCBI Taxonomy" id="314283"/>
    <lineage>
        <taxon>Bacteria</taxon>
        <taxon>Pseudomonadati</taxon>
        <taxon>Pseudomonadota</taxon>
        <taxon>Gammaproteobacteria</taxon>
        <taxon>Oceanospirillales</taxon>
        <taxon>Saccharospirillaceae</taxon>
        <taxon>Reinekea</taxon>
    </lineage>
</organism>
<keyword evidence="4" id="KW-1185">Reference proteome</keyword>
<dbReference type="GO" id="GO:0008233">
    <property type="term" value="F:peptidase activity"/>
    <property type="evidence" value="ECO:0007669"/>
    <property type="project" value="UniProtKB-KW"/>
</dbReference>
<dbReference type="HOGENOM" id="CLU_993471_0_0_6"/>